<evidence type="ECO:0000256" key="3">
    <source>
        <dbReference type="SAM" id="SignalP"/>
    </source>
</evidence>
<dbReference type="SUPFAM" id="SSF53850">
    <property type="entry name" value="Periplasmic binding protein-like II"/>
    <property type="match status" value="1"/>
</dbReference>
<dbReference type="PANTHER" id="PTHR35936">
    <property type="entry name" value="MEMBRANE-BOUND LYTIC MUREIN TRANSGLYCOSYLASE F"/>
    <property type="match status" value="1"/>
</dbReference>
<dbReference type="InterPro" id="IPR001638">
    <property type="entry name" value="Solute-binding_3/MltF_N"/>
</dbReference>
<protein>
    <submittedName>
        <fullName evidence="5">ABC transporter substrate-binding protein</fullName>
    </submittedName>
</protein>
<dbReference type="PANTHER" id="PTHR35936:SF25">
    <property type="entry name" value="ABC TRANSPORTER SUBSTRATE-BINDING PROTEIN"/>
    <property type="match status" value="1"/>
</dbReference>
<proteinExistence type="inferred from homology"/>
<accession>A0A653E5U9</accession>
<evidence type="ECO:0000313" key="5">
    <source>
        <dbReference type="EMBL" id="VEV98119.1"/>
    </source>
</evidence>
<evidence type="ECO:0000256" key="1">
    <source>
        <dbReference type="ARBA" id="ARBA00010333"/>
    </source>
</evidence>
<dbReference type="Gene3D" id="3.40.190.10">
    <property type="entry name" value="Periplasmic binding protein-like II"/>
    <property type="match status" value="2"/>
</dbReference>
<name>A0A653E5U9_9PSED</name>
<dbReference type="EMBL" id="LR215729">
    <property type="protein sequence ID" value="VEV98119.1"/>
    <property type="molecule type" value="Genomic_DNA"/>
</dbReference>
<dbReference type="RefSeq" id="WP_150548725.1">
    <property type="nucleotide sequence ID" value="NZ_LR215729.2"/>
</dbReference>
<dbReference type="Pfam" id="PF00497">
    <property type="entry name" value="SBP_bac_3"/>
    <property type="match status" value="1"/>
</dbReference>
<evidence type="ECO:0000259" key="4">
    <source>
        <dbReference type="Pfam" id="PF00497"/>
    </source>
</evidence>
<sequence length="265" mass="29332">MTRSAVRLGWALGLLLSSAAYADEAPEKLVIAGDVWCPINCPEDAEQPGLFVELAQQIFAESGIQVEYRVINWARAVHDTRRGKLNALIGAGVEDAPGFVFTATAPGISQMCFFSRPDNAWRYGGVESLASISFGAINSYSYGAELDSYIHSHQQDSRRVQLASGDNALAINVDKVRMGRIDATIENSWVMAHYLSHRAADEQLQEVGCRTNSLPIYLAFSPALESSKRYRDIFEAGLQRFQRDGRMTRLLSRYGLQPLSAQLPR</sequence>
<feature type="chain" id="PRO_5024823023" evidence="3">
    <location>
        <begin position="23"/>
        <end position="265"/>
    </location>
</feature>
<feature type="signal peptide" evidence="3">
    <location>
        <begin position="1"/>
        <end position="22"/>
    </location>
</feature>
<dbReference type="AlphaFoldDB" id="A0A653E5U9"/>
<keyword evidence="2 3" id="KW-0732">Signal</keyword>
<comment type="similarity">
    <text evidence="1">Belongs to the bacterial solute-binding protein 3 family.</text>
</comment>
<evidence type="ECO:0000256" key="2">
    <source>
        <dbReference type="ARBA" id="ARBA00022729"/>
    </source>
</evidence>
<feature type="domain" description="Solute-binding protein family 3/N-terminal" evidence="4">
    <location>
        <begin position="38"/>
        <end position="255"/>
    </location>
</feature>
<reference evidence="5" key="1">
    <citation type="submission" date="2019-02" db="EMBL/GenBank/DDBJ databases">
        <authorList>
            <consortium name="Genoscope - CEA"/>
            <person name="William W."/>
        </authorList>
    </citation>
    <scope>NUCLEOTIDE SEQUENCE [LARGE SCALE GENOMIC DNA]</scope>
    <source>
        <strain evidence="5">YSy11</strain>
    </source>
</reference>
<gene>
    <name evidence="5" type="ORF">PMYSY11_3075</name>
</gene>
<organism evidence="5">
    <name type="scientific">Pseudomonas marincola</name>
    <dbReference type="NCBI Taxonomy" id="437900"/>
    <lineage>
        <taxon>Bacteria</taxon>
        <taxon>Pseudomonadati</taxon>
        <taxon>Pseudomonadota</taxon>
        <taxon>Gammaproteobacteria</taxon>
        <taxon>Pseudomonadales</taxon>
        <taxon>Pseudomonadaceae</taxon>
        <taxon>Pseudomonas</taxon>
    </lineage>
</organism>